<keyword evidence="3" id="KW-0238">DNA-binding</keyword>
<evidence type="ECO:0000256" key="2">
    <source>
        <dbReference type="ARBA" id="ARBA00023015"/>
    </source>
</evidence>
<dbReference type="GO" id="GO:0019619">
    <property type="term" value="P:3,4-dihydroxybenzoate catabolic process"/>
    <property type="evidence" value="ECO:0007669"/>
    <property type="project" value="InterPro"/>
</dbReference>
<dbReference type="GO" id="GO:0003677">
    <property type="term" value="F:DNA binding"/>
    <property type="evidence" value="ECO:0007669"/>
    <property type="project" value="UniProtKB-KW"/>
</dbReference>
<gene>
    <name evidence="6" type="primary">pcaQ</name>
    <name evidence="6" type="ORF">JF539_25685</name>
</gene>
<evidence type="ECO:0000313" key="6">
    <source>
        <dbReference type="EMBL" id="MBN9673773.1"/>
    </source>
</evidence>
<dbReference type="AlphaFoldDB" id="A0A939EIU5"/>
<dbReference type="Gene3D" id="3.40.190.10">
    <property type="entry name" value="Periplasmic binding protein-like II"/>
    <property type="match status" value="2"/>
</dbReference>
<dbReference type="SUPFAM" id="SSF46785">
    <property type="entry name" value="Winged helix' DNA-binding domain"/>
    <property type="match status" value="1"/>
</dbReference>
<evidence type="ECO:0000256" key="1">
    <source>
        <dbReference type="ARBA" id="ARBA00009437"/>
    </source>
</evidence>
<evidence type="ECO:0000256" key="3">
    <source>
        <dbReference type="ARBA" id="ARBA00023125"/>
    </source>
</evidence>
<accession>A0A939EIU5</accession>
<dbReference type="Pfam" id="PF00126">
    <property type="entry name" value="HTH_1"/>
    <property type="match status" value="1"/>
</dbReference>
<dbReference type="PANTHER" id="PTHR30419">
    <property type="entry name" value="HTH-TYPE TRANSCRIPTIONAL REGULATOR YBHD"/>
    <property type="match status" value="1"/>
</dbReference>
<dbReference type="GO" id="GO:0005829">
    <property type="term" value="C:cytosol"/>
    <property type="evidence" value="ECO:0007669"/>
    <property type="project" value="TreeGrafter"/>
</dbReference>
<dbReference type="PRINTS" id="PR00039">
    <property type="entry name" value="HTHLYSR"/>
</dbReference>
<evidence type="ECO:0000313" key="7">
    <source>
        <dbReference type="Proteomes" id="UP000664096"/>
    </source>
</evidence>
<sequence length="306" mass="33443">MIDRRIKFRHIQCFVEIAQERSLKLAADKLALTQPAISKTLKELEDIVGATLMTRNRAGIALTRPGKVFLHFAQISLASLQQGLEGVEREGDLARPTLKVGALPSVATSFIPPVMIEFSDLAPDVIVQIVDGPHAYLIERLKMGELDLVIGRLGRPSTMEGVSFTQLYSETVDLVVRAGHPLLEAPDIKRIVEWPVIYPPEGAAIRPLVERYLIACGVGEIPNRIETVSGAFGRVHTRRTDAVWIISSGVVQNETADGHLVRLPFDTGMTKGPVGMMTRPDGQPNASEQVFRIAMQTVIGKLGLSS</sequence>
<dbReference type="InterPro" id="IPR000847">
    <property type="entry name" value="LysR_HTH_N"/>
</dbReference>
<dbReference type="EMBL" id="JAEKJZ010000008">
    <property type="protein sequence ID" value="MBN9673773.1"/>
    <property type="molecule type" value="Genomic_DNA"/>
</dbReference>
<dbReference type="GO" id="GO:0003700">
    <property type="term" value="F:DNA-binding transcription factor activity"/>
    <property type="evidence" value="ECO:0007669"/>
    <property type="project" value="InterPro"/>
</dbReference>
<protein>
    <submittedName>
        <fullName evidence="6">Pca operon transcription factor PcaQ</fullName>
    </submittedName>
</protein>
<dbReference type="InterPro" id="IPR050950">
    <property type="entry name" value="HTH-type_LysR_regulators"/>
</dbReference>
<comment type="similarity">
    <text evidence="1">Belongs to the LysR transcriptional regulatory family.</text>
</comment>
<proteinExistence type="inferred from homology"/>
<evidence type="ECO:0000259" key="5">
    <source>
        <dbReference type="PROSITE" id="PS50931"/>
    </source>
</evidence>
<dbReference type="Proteomes" id="UP000664096">
    <property type="component" value="Unassembled WGS sequence"/>
</dbReference>
<dbReference type="GO" id="GO:0045893">
    <property type="term" value="P:positive regulation of DNA-templated transcription"/>
    <property type="evidence" value="ECO:0007669"/>
    <property type="project" value="InterPro"/>
</dbReference>
<comment type="caution">
    <text evidence="6">The sequence shown here is derived from an EMBL/GenBank/DDBJ whole genome shotgun (WGS) entry which is preliminary data.</text>
</comment>
<dbReference type="RefSeq" id="WP_207143996.1">
    <property type="nucleotide sequence ID" value="NZ_JAEKJZ010000008.1"/>
</dbReference>
<dbReference type="InterPro" id="IPR036390">
    <property type="entry name" value="WH_DNA-bd_sf"/>
</dbReference>
<reference evidence="6" key="1">
    <citation type="submission" date="2020-12" db="EMBL/GenBank/DDBJ databases">
        <title>Oil enriched cultivation method for isolating marine PHA-producing bacteria.</title>
        <authorList>
            <person name="Zheng W."/>
            <person name="Yu S."/>
            <person name="Huang Y."/>
        </authorList>
    </citation>
    <scope>NUCLEOTIDE SEQUENCE</scope>
    <source>
        <strain evidence="6">SY-2-12</strain>
    </source>
</reference>
<dbReference type="InterPro" id="IPR005119">
    <property type="entry name" value="LysR_subst-bd"/>
</dbReference>
<evidence type="ECO:0000256" key="4">
    <source>
        <dbReference type="ARBA" id="ARBA00023163"/>
    </source>
</evidence>
<dbReference type="PANTHER" id="PTHR30419:SF8">
    <property type="entry name" value="NITROGEN ASSIMILATION TRANSCRIPTIONAL ACTIVATOR-RELATED"/>
    <property type="match status" value="1"/>
</dbReference>
<organism evidence="6 7">
    <name type="scientific">Roseibium aggregatum</name>
    <dbReference type="NCBI Taxonomy" id="187304"/>
    <lineage>
        <taxon>Bacteria</taxon>
        <taxon>Pseudomonadati</taxon>
        <taxon>Pseudomonadota</taxon>
        <taxon>Alphaproteobacteria</taxon>
        <taxon>Hyphomicrobiales</taxon>
        <taxon>Stappiaceae</taxon>
        <taxon>Roseibium</taxon>
    </lineage>
</organism>
<dbReference type="NCBIfam" id="TIGR02424">
    <property type="entry name" value="TF_pcaQ"/>
    <property type="match status" value="1"/>
</dbReference>
<feature type="domain" description="HTH lysR-type" evidence="5">
    <location>
        <begin position="6"/>
        <end position="63"/>
    </location>
</feature>
<name>A0A939EIU5_9HYPH</name>
<dbReference type="Gene3D" id="1.10.10.10">
    <property type="entry name" value="Winged helix-like DNA-binding domain superfamily/Winged helix DNA-binding domain"/>
    <property type="match status" value="1"/>
</dbReference>
<dbReference type="InterPro" id="IPR012787">
    <property type="entry name" value="TF_PcaQ"/>
</dbReference>
<dbReference type="SUPFAM" id="SSF53850">
    <property type="entry name" value="Periplasmic binding protein-like II"/>
    <property type="match status" value="1"/>
</dbReference>
<dbReference type="Pfam" id="PF03466">
    <property type="entry name" value="LysR_substrate"/>
    <property type="match status" value="1"/>
</dbReference>
<keyword evidence="2" id="KW-0805">Transcription regulation</keyword>
<dbReference type="InterPro" id="IPR036388">
    <property type="entry name" value="WH-like_DNA-bd_sf"/>
</dbReference>
<keyword evidence="4" id="KW-0804">Transcription</keyword>
<dbReference type="PROSITE" id="PS50931">
    <property type="entry name" value="HTH_LYSR"/>
    <property type="match status" value="1"/>
</dbReference>